<dbReference type="SUPFAM" id="SSF47384">
    <property type="entry name" value="Homodimeric domain of signal transducing histidine kinase"/>
    <property type="match status" value="1"/>
</dbReference>
<reference evidence="8" key="1">
    <citation type="submission" date="2009-07" db="EMBL/GenBank/DDBJ databases">
        <authorList>
            <person name="Weinstock G."/>
            <person name="Sodergren E."/>
            <person name="Clifton S."/>
            <person name="Fulton L."/>
            <person name="Fulton B."/>
            <person name="Courtney L."/>
            <person name="Fronick C."/>
            <person name="Harrison M."/>
            <person name="Strong C."/>
            <person name="Farmer C."/>
            <person name="Delahaunty K."/>
            <person name="Markovic C."/>
            <person name="Hall O."/>
            <person name="Minx P."/>
            <person name="Tomlinson C."/>
            <person name="Mitreva M."/>
            <person name="Nelson J."/>
            <person name="Hou S."/>
            <person name="Wollam A."/>
            <person name="Pepin K.H."/>
            <person name="Johnson M."/>
            <person name="Bhonagiri V."/>
            <person name="Nash W.E."/>
            <person name="Warren W."/>
            <person name="Chinwalla A."/>
            <person name="Mardis E.R."/>
            <person name="Wilson R.K."/>
        </authorList>
    </citation>
    <scope>NUCLEOTIDE SEQUENCE [LARGE SCALE GENOMIC DNA]</scope>
    <source>
        <strain evidence="8">DSM 14469</strain>
    </source>
</reference>
<evidence type="ECO:0000256" key="1">
    <source>
        <dbReference type="ARBA" id="ARBA00000085"/>
    </source>
</evidence>
<evidence type="ECO:0000256" key="6">
    <source>
        <dbReference type="ARBA" id="ARBA00023012"/>
    </source>
</evidence>
<dbReference type="EC" id="2.7.13.3" evidence="2"/>
<dbReference type="PANTHER" id="PTHR43711:SF31">
    <property type="entry name" value="HISTIDINE KINASE"/>
    <property type="match status" value="1"/>
</dbReference>
<organism evidence="8 9">
    <name type="scientific">Marvinbryantia formatexigens DSM 14469</name>
    <dbReference type="NCBI Taxonomy" id="478749"/>
    <lineage>
        <taxon>Bacteria</taxon>
        <taxon>Bacillati</taxon>
        <taxon>Bacillota</taxon>
        <taxon>Clostridia</taxon>
        <taxon>Lachnospirales</taxon>
        <taxon>Lachnospiraceae</taxon>
        <taxon>Marvinbryantia</taxon>
    </lineage>
</organism>
<dbReference type="InterPro" id="IPR003594">
    <property type="entry name" value="HATPase_dom"/>
</dbReference>
<dbReference type="STRING" id="168384.SAMN05660368_02600"/>
<keyword evidence="9" id="KW-1185">Reference proteome</keyword>
<dbReference type="OrthoDB" id="9815750at2"/>
<proteinExistence type="predicted"/>
<dbReference type="InterPro" id="IPR003661">
    <property type="entry name" value="HisK_dim/P_dom"/>
</dbReference>
<dbReference type="InterPro" id="IPR050736">
    <property type="entry name" value="Sensor_HK_Regulatory"/>
</dbReference>
<evidence type="ECO:0000256" key="5">
    <source>
        <dbReference type="ARBA" id="ARBA00022777"/>
    </source>
</evidence>
<comment type="catalytic activity">
    <reaction evidence="1">
        <text>ATP + protein L-histidine = ADP + protein N-phospho-L-histidine.</text>
        <dbReference type="EC" id="2.7.13.3"/>
    </reaction>
</comment>
<evidence type="ECO:0000313" key="9">
    <source>
        <dbReference type="Proteomes" id="UP000005561"/>
    </source>
</evidence>
<evidence type="ECO:0000313" key="8">
    <source>
        <dbReference type="EMBL" id="EET59688.1"/>
    </source>
</evidence>
<dbReference type="PANTHER" id="PTHR43711">
    <property type="entry name" value="TWO-COMPONENT HISTIDINE KINASE"/>
    <property type="match status" value="1"/>
</dbReference>
<keyword evidence="6" id="KW-0902">Two-component regulatory system</keyword>
<evidence type="ECO:0000256" key="3">
    <source>
        <dbReference type="ARBA" id="ARBA00022553"/>
    </source>
</evidence>
<dbReference type="Pfam" id="PF00512">
    <property type="entry name" value="HisKA"/>
    <property type="match status" value="1"/>
</dbReference>
<gene>
    <name evidence="8" type="ORF">BRYFOR_08304</name>
</gene>
<dbReference type="Gene3D" id="1.10.287.130">
    <property type="match status" value="1"/>
</dbReference>
<dbReference type="CDD" id="cd00082">
    <property type="entry name" value="HisKA"/>
    <property type="match status" value="1"/>
</dbReference>
<evidence type="ECO:0000256" key="2">
    <source>
        <dbReference type="ARBA" id="ARBA00012438"/>
    </source>
</evidence>
<dbReference type="EMBL" id="ACCL02000016">
    <property type="protein sequence ID" value="EET59688.1"/>
    <property type="molecule type" value="Genomic_DNA"/>
</dbReference>
<dbReference type="AlphaFoldDB" id="C6LI33"/>
<feature type="domain" description="Histidine kinase" evidence="7">
    <location>
        <begin position="13"/>
        <end position="244"/>
    </location>
</feature>
<name>C6LI33_9FIRM</name>
<evidence type="ECO:0000259" key="7">
    <source>
        <dbReference type="PROSITE" id="PS50109"/>
    </source>
</evidence>
<dbReference type="SMART" id="SM00388">
    <property type="entry name" value="HisKA"/>
    <property type="match status" value="1"/>
</dbReference>
<dbReference type="Proteomes" id="UP000005561">
    <property type="component" value="Unassembled WGS sequence"/>
</dbReference>
<dbReference type="InterPro" id="IPR036890">
    <property type="entry name" value="HATPase_C_sf"/>
</dbReference>
<dbReference type="Pfam" id="PF02518">
    <property type="entry name" value="HATPase_c"/>
    <property type="match status" value="1"/>
</dbReference>
<dbReference type="InterPro" id="IPR004358">
    <property type="entry name" value="Sig_transdc_His_kin-like_C"/>
</dbReference>
<dbReference type="eggNOG" id="COG3852">
    <property type="taxonomic scope" value="Bacteria"/>
</dbReference>
<keyword evidence="4" id="KW-0808">Transferase</keyword>
<dbReference type="PRINTS" id="PR00344">
    <property type="entry name" value="BCTRLSENSOR"/>
</dbReference>
<dbReference type="InterPro" id="IPR005467">
    <property type="entry name" value="His_kinase_dom"/>
</dbReference>
<keyword evidence="5 8" id="KW-0418">Kinase</keyword>
<dbReference type="RefSeq" id="WP_006863081.1">
    <property type="nucleotide sequence ID" value="NZ_ACCL02000016.1"/>
</dbReference>
<keyword evidence="3" id="KW-0597">Phosphoprotein</keyword>
<dbReference type="CDD" id="cd00075">
    <property type="entry name" value="HATPase"/>
    <property type="match status" value="1"/>
</dbReference>
<dbReference type="Gene3D" id="3.30.565.10">
    <property type="entry name" value="Histidine kinase-like ATPase, C-terminal domain"/>
    <property type="match status" value="1"/>
</dbReference>
<dbReference type="SMART" id="SM00387">
    <property type="entry name" value="HATPase_c"/>
    <property type="match status" value="1"/>
</dbReference>
<protein>
    <recommendedName>
        <fullName evidence="2">histidine kinase</fullName>
        <ecNumber evidence="2">2.7.13.3</ecNumber>
    </recommendedName>
</protein>
<dbReference type="GO" id="GO:0000155">
    <property type="term" value="F:phosphorelay sensor kinase activity"/>
    <property type="evidence" value="ECO:0007669"/>
    <property type="project" value="InterPro"/>
</dbReference>
<comment type="caution">
    <text evidence="8">The sequence shown here is derived from an EMBL/GenBank/DDBJ whole genome shotgun (WGS) entry which is preliminary data.</text>
</comment>
<dbReference type="PROSITE" id="PS50109">
    <property type="entry name" value="HIS_KIN"/>
    <property type="match status" value="1"/>
</dbReference>
<dbReference type="InterPro" id="IPR036097">
    <property type="entry name" value="HisK_dim/P_sf"/>
</dbReference>
<sequence>MQSPEEFQTLLSAVSHEIRNPVTLINSYLQLMAQKHPEVCSYPYWNTVQQEMAHLKALLEDISSYQSAYRLHPVPTGMTAYLSEYTASLMPVISQNASVAFSADIAPDLPVLSIDTARLRQVLDNLIRNALEALSLSPGHIASADETSHHTAGPDDAPAGDACMLSLSAAMRKDSLCISICDNGCGIDPAYLDTLFDPFVTHKTDGTGLGLAISRQITEAHGGTLTCLSCGQPTVFEVRLPAEIRR</sequence>
<accession>C6LI33</accession>
<evidence type="ECO:0000256" key="4">
    <source>
        <dbReference type="ARBA" id="ARBA00022679"/>
    </source>
</evidence>
<dbReference type="SUPFAM" id="SSF55874">
    <property type="entry name" value="ATPase domain of HSP90 chaperone/DNA topoisomerase II/histidine kinase"/>
    <property type="match status" value="1"/>
</dbReference>